<feature type="domain" description="ABC3 transporter permease C-terminal" evidence="8">
    <location>
        <begin position="152"/>
        <end position="276"/>
    </location>
</feature>
<keyword evidence="4 7" id="KW-1133">Transmembrane helix</keyword>
<proteinExistence type="inferred from homology"/>
<evidence type="ECO:0000256" key="2">
    <source>
        <dbReference type="ARBA" id="ARBA00022475"/>
    </source>
</evidence>
<sequence length="733" mass="81320">MWKDYSSGYIKNNRASGISIMAAAFIAALFLSFLCSLFYNIWVYEVEKLTLDEGDWQGRITGQISGEDLAVIRKFGNVERAEINEELSGEKGTVVDVWFQNPRTVFEDMPLLAEKLGMEEDAASYHLVLLSRYLIHDPNDEEPPLLMTFYLAVLVVVSLSLILIIRNSFALTMNARIHQFGIFSSVGATPGQIRTCLMQEAAALCTIPVILGILLGIALSFGVNQAMNAMAENIPGRYELGFRYHPLVFALTLASSVITVLFSAWLPARKLSRMTPLEAIRNTGELHLKKKKQSRILTLLFGVEGELAGNALKARKKALRTSTLSLTLSFLGFTLILCFFALSGISTRYTYFERYQDVWDVMATVKDTGIEEFGQTGQLMELEGVRDLAVYQKAAAVSHVPQDWLSEELASLGGPEAVAGTSVTKEGDTWLVKAPVVILDDAAFTEYCRQIGAPPRLDGTVILNRIWDSLHSNFRYPKYIPFVGENRESVLLQDADLGGEKTEVPVTAYTQEMPALREEYEDYALVQFMPLSLWKKVSGQIGGAESDTYIRILAGENASLKALDKIEKDVLHLLAPNYKTEIENRIQEKITNDEIIFGYQLILGGFCAILAVIGIANVFSNTLGFLRQRKRELAQYMSVGMTTGGIRKMFCIEALVIAGRPLLITLPLTVAAVAFMIKASHLNPMEFIAVAPIIPMIIFCLVIFGFVALAYYVGGKRALNYNLSDALRDDTVD</sequence>
<evidence type="ECO:0000256" key="7">
    <source>
        <dbReference type="SAM" id="Phobius"/>
    </source>
</evidence>
<dbReference type="PANTHER" id="PTHR30572">
    <property type="entry name" value="MEMBRANE COMPONENT OF TRANSPORTER-RELATED"/>
    <property type="match status" value="1"/>
</dbReference>
<reference evidence="9 10" key="1">
    <citation type="submission" date="2015-09" db="EMBL/GenBank/DDBJ databases">
        <authorList>
            <consortium name="Pathogen Informatics"/>
        </authorList>
    </citation>
    <scope>NUCLEOTIDE SEQUENCE [LARGE SCALE GENOMIC DNA]</scope>
    <source>
        <strain evidence="9 10">2789STDY5834876</strain>
    </source>
</reference>
<dbReference type="InterPro" id="IPR003838">
    <property type="entry name" value="ABC3_permease_C"/>
</dbReference>
<feature type="transmembrane region" description="Helical" evidence="7">
    <location>
        <begin position="323"/>
        <end position="345"/>
    </location>
</feature>
<evidence type="ECO:0000313" key="9">
    <source>
        <dbReference type="EMBL" id="CUO77786.1"/>
    </source>
</evidence>
<feature type="transmembrane region" description="Helical" evidence="7">
    <location>
        <begin position="145"/>
        <end position="165"/>
    </location>
</feature>
<name>A0A174HVZ9_9FIRM</name>
<keyword evidence="5 7" id="KW-0472">Membrane</keyword>
<dbReference type="EC" id="3.6.3.-" evidence="9"/>
<keyword evidence="3 7" id="KW-0812">Transmembrane</keyword>
<evidence type="ECO:0000256" key="4">
    <source>
        <dbReference type="ARBA" id="ARBA00022989"/>
    </source>
</evidence>
<dbReference type="OrthoDB" id="9793166at2"/>
<dbReference type="AlphaFoldDB" id="A0A174HVZ9"/>
<dbReference type="InterPro" id="IPR050250">
    <property type="entry name" value="Macrolide_Exporter_MacB"/>
</dbReference>
<feature type="transmembrane region" description="Helical" evidence="7">
    <location>
        <begin position="654"/>
        <end position="677"/>
    </location>
</feature>
<dbReference type="Pfam" id="PF02687">
    <property type="entry name" value="FtsX"/>
    <property type="match status" value="2"/>
</dbReference>
<keyword evidence="2" id="KW-1003">Cell membrane</keyword>
<protein>
    <submittedName>
        <fullName evidence="9">Macrolide export ATP-binding/permease protein MacB</fullName>
        <ecNumber evidence="9">3.6.3.-</ecNumber>
    </submittedName>
</protein>
<organism evidence="9 10">
    <name type="scientific">Faecalicatena contorta</name>
    <dbReference type="NCBI Taxonomy" id="39482"/>
    <lineage>
        <taxon>Bacteria</taxon>
        <taxon>Bacillati</taxon>
        <taxon>Bacillota</taxon>
        <taxon>Clostridia</taxon>
        <taxon>Lachnospirales</taxon>
        <taxon>Lachnospiraceae</taxon>
        <taxon>Faecalicatena</taxon>
    </lineage>
</organism>
<dbReference type="GO" id="GO:0005524">
    <property type="term" value="F:ATP binding"/>
    <property type="evidence" value="ECO:0007669"/>
    <property type="project" value="UniProtKB-KW"/>
</dbReference>
<keyword evidence="9" id="KW-0378">Hydrolase</keyword>
<keyword evidence="9" id="KW-0547">Nucleotide-binding</keyword>
<feature type="transmembrane region" description="Helical" evidence="7">
    <location>
        <begin position="201"/>
        <end position="224"/>
    </location>
</feature>
<evidence type="ECO:0000256" key="1">
    <source>
        <dbReference type="ARBA" id="ARBA00004651"/>
    </source>
</evidence>
<evidence type="ECO:0000313" key="10">
    <source>
        <dbReference type="Proteomes" id="UP000095544"/>
    </source>
</evidence>
<keyword evidence="9" id="KW-0067">ATP-binding</keyword>
<comment type="similarity">
    <text evidence="6">Belongs to the ABC-4 integral membrane protein family.</text>
</comment>
<gene>
    <name evidence="9" type="primary">macB_6</name>
    <name evidence="9" type="ORF">ERS852491_03272</name>
</gene>
<dbReference type="STRING" id="39482.ERS852491_03272"/>
<feature type="transmembrane region" description="Helical" evidence="7">
    <location>
        <begin position="244"/>
        <end position="266"/>
    </location>
</feature>
<evidence type="ECO:0000256" key="5">
    <source>
        <dbReference type="ARBA" id="ARBA00023136"/>
    </source>
</evidence>
<dbReference type="PANTHER" id="PTHR30572:SF4">
    <property type="entry name" value="ABC TRANSPORTER PERMEASE YTRF"/>
    <property type="match status" value="1"/>
</dbReference>
<dbReference type="GO" id="GO:0016787">
    <property type="term" value="F:hydrolase activity"/>
    <property type="evidence" value="ECO:0007669"/>
    <property type="project" value="UniProtKB-KW"/>
</dbReference>
<evidence type="ECO:0000256" key="3">
    <source>
        <dbReference type="ARBA" id="ARBA00022692"/>
    </source>
</evidence>
<dbReference type="RefSeq" id="WP_055154264.1">
    <property type="nucleotide sequence ID" value="NZ_CYZU01000034.1"/>
</dbReference>
<accession>A0A174HVZ9</accession>
<evidence type="ECO:0000259" key="8">
    <source>
        <dbReference type="Pfam" id="PF02687"/>
    </source>
</evidence>
<feature type="transmembrane region" description="Helical" evidence="7">
    <location>
        <begin position="689"/>
        <end position="713"/>
    </location>
</feature>
<feature type="domain" description="ABC3 transporter permease C-terminal" evidence="8">
    <location>
        <begin position="606"/>
        <end position="722"/>
    </location>
</feature>
<dbReference type="Proteomes" id="UP000095544">
    <property type="component" value="Unassembled WGS sequence"/>
</dbReference>
<feature type="transmembrane region" description="Helical" evidence="7">
    <location>
        <begin position="20"/>
        <end position="42"/>
    </location>
</feature>
<evidence type="ECO:0000256" key="6">
    <source>
        <dbReference type="ARBA" id="ARBA00038076"/>
    </source>
</evidence>
<dbReference type="EMBL" id="CYZU01000034">
    <property type="protein sequence ID" value="CUO77786.1"/>
    <property type="molecule type" value="Genomic_DNA"/>
</dbReference>
<dbReference type="GO" id="GO:0022857">
    <property type="term" value="F:transmembrane transporter activity"/>
    <property type="evidence" value="ECO:0007669"/>
    <property type="project" value="TreeGrafter"/>
</dbReference>
<comment type="subcellular location">
    <subcellularLocation>
        <location evidence="1">Cell membrane</location>
        <topology evidence="1">Multi-pass membrane protein</topology>
    </subcellularLocation>
</comment>
<dbReference type="GO" id="GO:0005886">
    <property type="term" value="C:plasma membrane"/>
    <property type="evidence" value="ECO:0007669"/>
    <property type="project" value="UniProtKB-SubCell"/>
</dbReference>
<feature type="transmembrane region" description="Helical" evidence="7">
    <location>
        <begin position="597"/>
        <end position="619"/>
    </location>
</feature>